<keyword evidence="5" id="KW-0998">Cell outer membrane</keyword>
<sequence>MKYRATRLKVLFLLFSITMGGCDQYTEIDLPNDRLTGEAVFKDPLTAEAALLDIYANMRQRGMIAGDLSGLSILMGSYSDELDYYGVPNSSVDTFYSHSIIASNDLVATMWELAYNQIYAANALVEGLDTTEINEQEEINRIKGEALFIRAFLHFYLVNLFGEIPYVTTTAYTVNSTIGRTGISEVYDNIISDLIKAEELLPVDYKGSFHTRPNKMAARALLARTYLYADKNTEAVRVVTSVINSGLYPPEMNLEKAFLKTSSATIWQLHSGEEQKKTLEAITMIPSATPPDILSLREELVSSFETGDMRKQAWVGSISDGTDIWYYPYKYKNENPSGTADEYSIILRIEELYLIRAEAYAQTGNLQAAVADLNVIRNRAGLQSMQLSDEQSVLNAVIEQWRLEFFSEMGHRWFDLKRWNMAGQILPSIKPGWRETDMLLPIPENEIILNDQLQPQNPGY</sequence>
<feature type="chain" id="PRO_5045761411" evidence="6">
    <location>
        <begin position="21"/>
        <end position="460"/>
    </location>
</feature>
<evidence type="ECO:0000256" key="3">
    <source>
        <dbReference type="ARBA" id="ARBA00022729"/>
    </source>
</evidence>
<dbReference type="Gene3D" id="1.25.40.390">
    <property type="match status" value="1"/>
</dbReference>
<evidence type="ECO:0000259" key="8">
    <source>
        <dbReference type="Pfam" id="PF14322"/>
    </source>
</evidence>
<dbReference type="InterPro" id="IPR033985">
    <property type="entry name" value="SusD-like_N"/>
</dbReference>
<evidence type="ECO:0000256" key="1">
    <source>
        <dbReference type="ARBA" id="ARBA00004442"/>
    </source>
</evidence>
<accession>A0ABT6FUA8</accession>
<evidence type="ECO:0000256" key="5">
    <source>
        <dbReference type="ARBA" id="ARBA00023237"/>
    </source>
</evidence>
<reference evidence="9" key="1">
    <citation type="submission" date="2022-11" db="EMBL/GenBank/DDBJ databases">
        <title>High-quality draft genome sequence of Galbibacter sp. strain CMA-7.</title>
        <authorList>
            <person name="Wei L."/>
            <person name="Dong C."/>
            <person name="Shao Z."/>
        </authorList>
    </citation>
    <scope>NUCLEOTIDE SEQUENCE</scope>
    <source>
        <strain evidence="9">CMA-7</strain>
    </source>
</reference>
<proteinExistence type="inferred from homology"/>
<dbReference type="EMBL" id="JAPMUA010000004">
    <property type="protein sequence ID" value="MDG3586845.1"/>
    <property type="molecule type" value="Genomic_DNA"/>
</dbReference>
<gene>
    <name evidence="9" type="ORF">OSR52_13300</name>
</gene>
<feature type="domain" description="RagB/SusD" evidence="7">
    <location>
        <begin position="313"/>
        <end position="460"/>
    </location>
</feature>
<evidence type="ECO:0000256" key="6">
    <source>
        <dbReference type="SAM" id="SignalP"/>
    </source>
</evidence>
<dbReference type="CDD" id="cd08977">
    <property type="entry name" value="SusD"/>
    <property type="match status" value="1"/>
</dbReference>
<evidence type="ECO:0000313" key="9">
    <source>
        <dbReference type="EMBL" id="MDG3586845.1"/>
    </source>
</evidence>
<dbReference type="RefSeq" id="WP_277900561.1">
    <property type="nucleotide sequence ID" value="NZ_JAPMUA010000004.1"/>
</dbReference>
<feature type="signal peptide" evidence="6">
    <location>
        <begin position="1"/>
        <end position="20"/>
    </location>
</feature>
<dbReference type="Pfam" id="PF14322">
    <property type="entry name" value="SusD-like_3"/>
    <property type="match status" value="1"/>
</dbReference>
<comment type="caution">
    <text evidence="9">The sequence shown here is derived from an EMBL/GenBank/DDBJ whole genome shotgun (WGS) entry which is preliminary data.</text>
</comment>
<name>A0ABT6FUA8_9FLAO</name>
<keyword evidence="4" id="KW-0472">Membrane</keyword>
<dbReference type="Proteomes" id="UP001153642">
    <property type="component" value="Unassembled WGS sequence"/>
</dbReference>
<feature type="domain" description="SusD-like N-terminal" evidence="8">
    <location>
        <begin position="89"/>
        <end position="227"/>
    </location>
</feature>
<evidence type="ECO:0000313" key="10">
    <source>
        <dbReference type="Proteomes" id="UP001153642"/>
    </source>
</evidence>
<dbReference type="PROSITE" id="PS51257">
    <property type="entry name" value="PROKAR_LIPOPROTEIN"/>
    <property type="match status" value="1"/>
</dbReference>
<evidence type="ECO:0000256" key="2">
    <source>
        <dbReference type="ARBA" id="ARBA00006275"/>
    </source>
</evidence>
<evidence type="ECO:0000259" key="7">
    <source>
        <dbReference type="Pfam" id="PF07980"/>
    </source>
</evidence>
<dbReference type="InterPro" id="IPR012944">
    <property type="entry name" value="SusD_RagB_dom"/>
</dbReference>
<evidence type="ECO:0000256" key="4">
    <source>
        <dbReference type="ARBA" id="ARBA00023136"/>
    </source>
</evidence>
<dbReference type="InterPro" id="IPR011990">
    <property type="entry name" value="TPR-like_helical_dom_sf"/>
</dbReference>
<comment type="similarity">
    <text evidence="2">Belongs to the SusD family.</text>
</comment>
<dbReference type="Pfam" id="PF07980">
    <property type="entry name" value="SusD_RagB"/>
    <property type="match status" value="1"/>
</dbReference>
<protein>
    <submittedName>
        <fullName evidence="9">RagB/SusD family nutrient uptake outer membrane protein</fullName>
    </submittedName>
</protein>
<organism evidence="9 10">
    <name type="scientific">Galbibacter pacificus</name>
    <dbReference type="NCBI Taxonomy" id="2996052"/>
    <lineage>
        <taxon>Bacteria</taxon>
        <taxon>Pseudomonadati</taxon>
        <taxon>Bacteroidota</taxon>
        <taxon>Flavobacteriia</taxon>
        <taxon>Flavobacteriales</taxon>
        <taxon>Flavobacteriaceae</taxon>
        <taxon>Galbibacter</taxon>
    </lineage>
</organism>
<dbReference type="SUPFAM" id="SSF48452">
    <property type="entry name" value="TPR-like"/>
    <property type="match status" value="1"/>
</dbReference>
<keyword evidence="10" id="KW-1185">Reference proteome</keyword>
<comment type="subcellular location">
    <subcellularLocation>
        <location evidence="1">Cell outer membrane</location>
    </subcellularLocation>
</comment>
<keyword evidence="3 6" id="KW-0732">Signal</keyword>